<evidence type="ECO:0000313" key="4">
    <source>
        <dbReference type="Proteomes" id="UP000316603"/>
    </source>
</evidence>
<dbReference type="SMART" id="SM00849">
    <property type="entry name" value="Lactamase_B"/>
    <property type="match status" value="1"/>
</dbReference>
<proteinExistence type="predicted"/>
<dbReference type="SUPFAM" id="SSF56281">
    <property type="entry name" value="Metallo-hydrolase/oxidoreductase"/>
    <property type="match status" value="1"/>
</dbReference>
<dbReference type="GO" id="GO:0005737">
    <property type="term" value="C:cytoplasm"/>
    <property type="evidence" value="ECO:0007669"/>
    <property type="project" value="TreeGrafter"/>
</dbReference>
<evidence type="ECO:0000259" key="2">
    <source>
        <dbReference type="SMART" id="SM00849"/>
    </source>
</evidence>
<dbReference type="PANTHER" id="PTHR15032">
    <property type="entry name" value="N-ACYL-PHOSPHATIDYLETHANOLAMINE-HYDROLYZING PHOSPHOLIPASE D"/>
    <property type="match status" value="1"/>
</dbReference>
<dbReference type="PRINTS" id="PR01217">
    <property type="entry name" value="PRICHEXTENSN"/>
</dbReference>
<dbReference type="PANTHER" id="PTHR15032:SF36">
    <property type="entry name" value="METALLO-BETA-LACTAMASE DOMAIN-CONTAINING PROTEIN"/>
    <property type="match status" value="1"/>
</dbReference>
<accession>A0A561TAC2</accession>
<protein>
    <submittedName>
        <fullName evidence="3">L-ascorbate metabolism protein UlaG (Beta-lactamase superfamily)</fullName>
    </submittedName>
</protein>
<feature type="domain" description="Metallo-beta-lactamase" evidence="2">
    <location>
        <begin position="262"/>
        <end position="479"/>
    </location>
</feature>
<feature type="compositionally biased region" description="Pro residues" evidence="1">
    <location>
        <begin position="98"/>
        <end position="107"/>
    </location>
</feature>
<reference evidence="3 4" key="1">
    <citation type="submission" date="2019-06" db="EMBL/GenBank/DDBJ databases">
        <title>Sequencing the genomes of 1000 actinobacteria strains.</title>
        <authorList>
            <person name="Klenk H.-P."/>
        </authorList>
    </citation>
    <scope>NUCLEOTIDE SEQUENCE [LARGE SCALE GENOMIC DNA]</scope>
    <source>
        <strain evidence="3 4">DSM 41695</strain>
    </source>
</reference>
<keyword evidence="4" id="KW-1185">Reference proteome</keyword>
<feature type="compositionally biased region" description="Low complexity" evidence="1">
    <location>
        <begin position="1"/>
        <end position="27"/>
    </location>
</feature>
<dbReference type="Gene3D" id="3.60.15.10">
    <property type="entry name" value="Ribonuclease Z/Hydroxyacylglutathione hydrolase-like"/>
    <property type="match status" value="1"/>
</dbReference>
<evidence type="ECO:0000256" key="1">
    <source>
        <dbReference type="SAM" id="MobiDB-lite"/>
    </source>
</evidence>
<organism evidence="3 4">
    <name type="scientific">Streptomyces capillispiralis</name>
    <dbReference type="NCBI Taxonomy" id="68182"/>
    <lineage>
        <taxon>Bacteria</taxon>
        <taxon>Bacillati</taxon>
        <taxon>Actinomycetota</taxon>
        <taxon>Actinomycetes</taxon>
        <taxon>Kitasatosporales</taxon>
        <taxon>Streptomycetaceae</taxon>
        <taxon>Streptomyces</taxon>
    </lineage>
</organism>
<dbReference type="AlphaFoldDB" id="A0A561TAC2"/>
<feature type="compositionally biased region" description="Low complexity" evidence="1">
    <location>
        <begin position="108"/>
        <end position="129"/>
    </location>
</feature>
<dbReference type="InterPro" id="IPR036866">
    <property type="entry name" value="RibonucZ/Hydroxyglut_hydro"/>
</dbReference>
<sequence length="533" mass="57367">MTQRPEPATRPTAPEPATRPTASEPAAGPKPPEPAVGPKPPEPAAGPKPPDPAVGPKRPQPAAGPKQPEPVTPAPAREPAGSPTPPEPLTRTLTPEPATSPTPPQPPTWTTAPAPPTRATAPDPATTPAAPEPPVRTTPSAPPPRTTPTGPVAPGGVHAPALRFAETRGAPLVAAPAVPPRPAPPYPPLAEPRPLAERRVWPRTFHDRLTAPLPGLKAMARFAREGAVRPGPDGLADVSRLPYAPAPLPRVDARTVAVTWAGHASWVVRIGGLTVLTDPVWSRRILGTPARLTSVGVAWEALPRVDAVVISHNHYDHLDAPTLRRLPRDTPVFVPAGLARWFQRRRFTRVTELDWWEAAELRPRDGAPAGGGTGRRAAVRFDFVPAHHWSKRSLTDTCRSLWGGWVLTDPEGQRVYFAGDTGYGHWFSRIGRRYPGIDLALLPIGAYDPRWWLADVHCDPEEAVRAAEDLGARRMAPMHWGTFVLSAEPVLEPLTRVRAAWDKAGMPREDLWDLPVGASRVLERPAEPPASSE</sequence>
<dbReference type="Proteomes" id="UP000316603">
    <property type="component" value="Unassembled WGS sequence"/>
</dbReference>
<gene>
    <name evidence="3" type="ORF">FHX78_11980</name>
</gene>
<feature type="compositionally biased region" description="Low complexity" evidence="1">
    <location>
        <begin position="147"/>
        <end position="157"/>
    </location>
</feature>
<feature type="region of interest" description="Disordered" evidence="1">
    <location>
        <begin position="1"/>
        <end position="157"/>
    </location>
</feature>
<dbReference type="Pfam" id="PF12706">
    <property type="entry name" value="Lactamase_B_2"/>
    <property type="match status" value="1"/>
</dbReference>
<feature type="compositionally biased region" description="Pro residues" evidence="1">
    <location>
        <begin position="28"/>
        <end position="53"/>
    </location>
</feature>
<dbReference type="EMBL" id="VIWV01000001">
    <property type="protein sequence ID" value="TWF84046.1"/>
    <property type="molecule type" value="Genomic_DNA"/>
</dbReference>
<dbReference type="InterPro" id="IPR001279">
    <property type="entry name" value="Metallo-B-lactamas"/>
</dbReference>
<comment type="caution">
    <text evidence="3">The sequence shown here is derived from an EMBL/GenBank/DDBJ whole genome shotgun (WGS) entry which is preliminary data.</text>
</comment>
<evidence type="ECO:0000313" key="3">
    <source>
        <dbReference type="EMBL" id="TWF84046.1"/>
    </source>
</evidence>
<feature type="compositionally biased region" description="Pro residues" evidence="1">
    <location>
        <begin position="130"/>
        <end position="146"/>
    </location>
</feature>
<name>A0A561TAC2_9ACTN</name>